<organism evidence="2">
    <name type="scientific">uncultured Gemmatimonadota bacterium</name>
    <dbReference type="NCBI Taxonomy" id="203437"/>
    <lineage>
        <taxon>Bacteria</taxon>
        <taxon>Pseudomonadati</taxon>
        <taxon>Gemmatimonadota</taxon>
        <taxon>environmental samples</taxon>
    </lineage>
</organism>
<evidence type="ECO:0000313" key="2">
    <source>
        <dbReference type="EMBL" id="CAA9326472.1"/>
    </source>
</evidence>
<feature type="non-terminal residue" evidence="2">
    <location>
        <position position="1"/>
    </location>
</feature>
<accession>A0A6J4L857</accession>
<gene>
    <name evidence="2" type="ORF">AVDCRST_MAG89-1922</name>
</gene>
<feature type="compositionally biased region" description="Low complexity" evidence="1">
    <location>
        <begin position="53"/>
        <end position="63"/>
    </location>
</feature>
<dbReference type="AlphaFoldDB" id="A0A6J4L857"/>
<dbReference type="EMBL" id="CADCTV010000409">
    <property type="protein sequence ID" value="CAA9326472.1"/>
    <property type="molecule type" value="Genomic_DNA"/>
</dbReference>
<feature type="region of interest" description="Disordered" evidence="1">
    <location>
        <begin position="25"/>
        <end position="135"/>
    </location>
</feature>
<name>A0A6J4L857_9BACT</name>
<reference evidence="2" key="1">
    <citation type="submission" date="2020-02" db="EMBL/GenBank/DDBJ databases">
        <authorList>
            <person name="Meier V. D."/>
        </authorList>
    </citation>
    <scope>NUCLEOTIDE SEQUENCE</scope>
    <source>
        <strain evidence="2">AVDCRST_MAG89</strain>
    </source>
</reference>
<protein>
    <submittedName>
        <fullName evidence="2">Uncharacterized protein</fullName>
    </submittedName>
</protein>
<evidence type="ECO:0000256" key="1">
    <source>
        <dbReference type="SAM" id="MobiDB-lite"/>
    </source>
</evidence>
<sequence length="135" mass="14385">AQNVVGSRWGGRTFGMRFYSPAVQRTRPRERDGMRAWPNRAPGVHPGGRRQVRGVPPGAGPRRANSRGAGQYRFQCGKQPARHHTRSGSAPYPAGRLDAPGQAYPAECKGGGGRHDDHGQVRPATIAAGGNAGRV</sequence>
<feature type="non-terminal residue" evidence="2">
    <location>
        <position position="135"/>
    </location>
</feature>
<proteinExistence type="predicted"/>